<dbReference type="InterPro" id="IPR017930">
    <property type="entry name" value="Myb_dom"/>
</dbReference>
<comment type="caution">
    <text evidence="7">The sequence shown here is derived from an EMBL/GenBank/DDBJ whole genome shotgun (WGS) entry which is preliminary data.</text>
</comment>
<keyword evidence="4" id="KW-0539">Nucleus</keyword>
<dbReference type="PROSITE" id="PS51294">
    <property type="entry name" value="HTH_MYB"/>
    <property type="match status" value="2"/>
</dbReference>
<dbReference type="AlphaFoldDB" id="A0A1J4JM67"/>
<name>A0A1J4JM67_9EUKA</name>
<evidence type="ECO:0000313" key="8">
    <source>
        <dbReference type="Proteomes" id="UP000179807"/>
    </source>
</evidence>
<feature type="domain" description="HTH myb-type" evidence="6">
    <location>
        <begin position="143"/>
        <end position="198"/>
    </location>
</feature>
<evidence type="ECO:0000256" key="4">
    <source>
        <dbReference type="ARBA" id="ARBA00023242"/>
    </source>
</evidence>
<protein>
    <submittedName>
        <fullName evidence="7">Myb-like DNA-binding domain containing protein</fullName>
    </submittedName>
</protein>
<dbReference type="EMBL" id="MLAK01001001">
    <property type="protein sequence ID" value="OHS99519.1"/>
    <property type="molecule type" value="Genomic_DNA"/>
</dbReference>
<dbReference type="SMART" id="SM00717">
    <property type="entry name" value="SANT"/>
    <property type="match status" value="2"/>
</dbReference>
<evidence type="ECO:0000259" key="6">
    <source>
        <dbReference type="PROSITE" id="PS51294"/>
    </source>
</evidence>
<gene>
    <name evidence="7" type="ORF">TRFO_34021</name>
</gene>
<sequence>MEKENFLVDLMLSYMDKNHQTILNNEREILEGNLRLYIRNEITYKECSKKFVATFGSAEPLEFIHKIIKMPNDPIKQKSIHKKMFVLQSVMRKKPQPWSKLEDMRLLSGVYRFGTHSWSKVAEFIGNGRTRNQCAQRFYRCLDPKISKQKWTKEEEMKLLSLVKKHGTCSWMKISCEMGNRTDVQCRYHFQHSMKGIDFVSVDEKSDDKSDSLEENNVQPIQQTSFNQFNANNSSLATNCNASNFYPDFGRFSSFDNIQSALNTYDTLNTLNKMAQKCEIPVAPLVNHNLDQFLAFFQK</sequence>
<dbReference type="Gene3D" id="1.10.10.60">
    <property type="entry name" value="Homeodomain-like"/>
    <property type="match status" value="2"/>
</dbReference>
<keyword evidence="1" id="KW-0805">Transcription regulation</keyword>
<dbReference type="PROSITE" id="PS50090">
    <property type="entry name" value="MYB_LIKE"/>
    <property type="match status" value="2"/>
</dbReference>
<dbReference type="RefSeq" id="XP_068352656.1">
    <property type="nucleotide sequence ID" value="XM_068509420.1"/>
</dbReference>
<accession>A0A1J4JM67</accession>
<dbReference type="GO" id="GO:0001006">
    <property type="term" value="F:RNA polymerase III type 3 promoter sequence-specific DNA binding"/>
    <property type="evidence" value="ECO:0007669"/>
    <property type="project" value="TreeGrafter"/>
</dbReference>
<dbReference type="PANTHER" id="PTHR46621">
    <property type="entry name" value="SNRNA-ACTIVATING PROTEIN COMPLEX SUBUNIT 4"/>
    <property type="match status" value="1"/>
</dbReference>
<evidence type="ECO:0000256" key="1">
    <source>
        <dbReference type="ARBA" id="ARBA00023015"/>
    </source>
</evidence>
<reference evidence="7" key="1">
    <citation type="submission" date="2016-10" db="EMBL/GenBank/DDBJ databases">
        <authorList>
            <person name="Benchimol M."/>
            <person name="Almeida L.G."/>
            <person name="Vasconcelos A.T."/>
            <person name="Perreira-Neves A."/>
            <person name="Rosa I.A."/>
            <person name="Tasca T."/>
            <person name="Bogo M.R."/>
            <person name="de Souza W."/>
        </authorList>
    </citation>
    <scope>NUCLEOTIDE SEQUENCE [LARGE SCALE GENOMIC DNA]</scope>
    <source>
        <strain evidence="7">K</strain>
    </source>
</reference>
<dbReference type="GO" id="GO:0019185">
    <property type="term" value="C:snRNA-activating protein complex"/>
    <property type="evidence" value="ECO:0007669"/>
    <property type="project" value="TreeGrafter"/>
</dbReference>
<dbReference type="VEuPathDB" id="TrichDB:TRFO_34021"/>
<keyword evidence="8" id="KW-1185">Reference proteome</keyword>
<dbReference type="GO" id="GO:0000978">
    <property type="term" value="F:RNA polymerase II cis-regulatory region sequence-specific DNA binding"/>
    <property type="evidence" value="ECO:0007669"/>
    <property type="project" value="TreeGrafter"/>
</dbReference>
<keyword evidence="3" id="KW-0804">Transcription</keyword>
<dbReference type="Proteomes" id="UP000179807">
    <property type="component" value="Unassembled WGS sequence"/>
</dbReference>
<proteinExistence type="predicted"/>
<dbReference type="OrthoDB" id="39591at2759"/>
<keyword evidence="2" id="KW-0238">DNA-binding</keyword>
<dbReference type="PANTHER" id="PTHR46621:SF1">
    <property type="entry name" value="SNRNA-ACTIVATING PROTEIN COMPLEX SUBUNIT 4"/>
    <property type="match status" value="1"/>
</dbReference>
<dbReference type="GO" id="GO:0042795">
    <property type="term" value="P:snRNA transcription by RNA polymerase II"/>
    <property type="evidence" value="ECO:0007669"/>
    <property type="project" value="TreeGrafter"/>
</dbReference>
<evidence type="ECO:0000313" key="7">
    <source>
        <dbReference type="EMBL" id="OHS99519.1"/>
    </source>
</evidence>
<evidence type="ECO:0000259" key="5">
    <source>
        <dbReference type="PROSITE" id="PS50090"/>
    </source>
</evidence>
<dbReference type="Pfam" id="PF13921">
    <property type="entry name" value="Myb_DNA-bind_6"/>
    <property type="match status" value="1"/>
</dbReference>
<evidence type="ECO:0000256" key="3">
    <source>
        <dbReference type="ARBA" id="ARBA00023163"/>
    </source>
</evidence>
<dbReference type="SUPFAM" id="SSF46689">
    <property type="entry name" value="Homeodomain-like"/>
    <property type="match status" value="2"/>
</dbReference>
<dbReference type="CDD" id="cd00167">
    <property type="entry name" value="SANT"/>
    <property type="match status" value="2"/>
</dbReference>
<dbReference type="GeneID" id="94844124"/>
<organism evidence="7 8">
    <name type="scientific">Tritrichomonas foetus</name>
    <dbReference type="NCBI Taxonomy" id="1144522"/>
    <lineage>
        <taxon>Eukaryota</taxon>
        <taxon>Metamonada</taxon>
        <taxon>Parabasalia</taxon>
        <taxon>Tritrichomonadida</taxon>
        <taxon>Tritrichomonadidae</taxon>
        <taxon>Tritrichomonas</taxon>
    </lineage>
</organism>
<dbReference type="InterPro" id="IPR009057">
    <property type="entry name" value="Homeodomain-like_sf"/>
</dbReference>
<feature type="domain" description="Myb-like" evidence="5">
    <location>
        <begin position="143"/>
        <end position="194"/>
    </location>
</feature>
<dbReference type="InterPro" id="IPR051575">
    <property type="entry name" value="Myb-like_DNA-bd"/>
</dbReference>
<evidence type="ECO:0000256" key="2">
    <source>
        <dbReference type="ARBA" id="ARBA00023125"/>
    </source>
</evidence>
<feature type="domain" description="HTH myb-type" evidence="6">
    <location>
        <begin position="92"/>
        <end position="142"/>
    </location>
</feature>
<feature type="domain" description="Myb-like" evidence="5">
    <location>
        <begin position="90"/>
        <end position="142"/>
    </location>
</feature>
<dbReference type="InterPro" id="IPR001005">
    <property type="entry name" value="SANT/Myb"/>
</dbReference>
<dbReference type="GO" id="GO:0042796">
    <property type="term" value="P:snRNA transcription by RNA polymerase III"/>
    <property type="evidence" value="ECO:0007669"/>
    <property type="project" value="TreeGrafter"/>
</dbReference>